<evidence type="ECO:0000313" key="2">
    <source>
        <dbReference type="Proteomes" id="UP001589747"/>
    </source>
</evidence>
<dbReference type="Proteomes" id="UP001589747">
    <property type="component" value="Unassembled WGS sequence"/>
</dbReference>
<dbReference type="EMBL" id="JBHMDO010000017">
    <property type="protein sequence ID" value="MFB9326366.1"/>
    <property type="molecule type" value="Genomic_DNA"/>
</dbReference>
<comment type="caution">
    <text evidence="1">The sequence shown here is derived from an EMBL/GenBank/DDBJ whole genome shotgun (WGS) entry which is preliminary data.</text>
</comment>
<protein>
    <recommendedName>
        <fullName evidence="3">Chemotaxis methyl-accepting receptor HlyB-like 4HB MCP domain-containing protein</fullName>
    </recommendedName>
</protein>
<reference evidence="1 2" key="1">
    <citation type="submission" date="2024-09" db="EMBL/GenBank/DDBJ databases">
        <authorList>
            <person name="Sun Q."/>
            <person name="Mori K."/>
        </authorList>
    </citation>
    <scope>NUCLEOTIDE SEQUENCE [LARGE SCALE GENOMIC DNA]</scope>
    <source>
        <strain evidence="1 2">TISTR 2452</strain>
    </source>
</reference>
<accession>A0ABV5KP27</accession>
<dbReference type="RefSeq" id="WP_377493566.1">
    <property type="nucleotide sequence ID" value="NZ_JBHMDO010000017.1"/>
</dbReference>
<evidence type="ECO:0000313" key="1">
    <source>
        <dbReference type="EMBL" id="MFB9326366.1"/>
    </source>
</evidence>
<gene>
    <name evidence="1" type="ORF">ACFFSY_10615</name>
</gene>
<evidence type="ECO:0008006" key="3">
    <source>
        <dbReference type="Google" id="ProtNLM"/>
    </source>
</evidence>
<keyword evidence="2" id="KW-1185">Reference proteome</keyword>
<name>A0ABV5KP27_9BACL</name>
<proteinExistence type="predicted"/>
<sequence length="217" mass="24472">MLIKRLLIAVSICLALLIVSTIFTYTQFKENQNYERYISTKIGQSLSNLLTAVLISDETLHIFMESGEKEMLPDQATTLCYNFRLIGTEYEELLQTSQALKKANDVQTNHITASIAQDIHFFLARQLIGNGVLGDCTAAKSTIVLNEEQYEKIKGIYAISKQWSAIAKSLMPEATPNGVENVNWDLVVNDKVWVRLIEEYSAYANESGMTGINRFFN</sequence>
<organism evidence="1 2">
    <name type="scientific">Paenibacillus aurantiacus</name>
    <dbReference type="NCBI Taxonomy" id="1936118"/>
    <lineage>
        <taxon>Bacteria</taxon>
        <taxon>Bacillati</taxon>
        <taxon>Bacillota</taxon>
        <taxon>Bacilli</taxon>
        <taxon>Bacillales</taxon>
        <taxon>Paenibacillaceae</taxon>
        <taxon>Paenibacillus</taxon>
    </lineage>
</organism>